<feature type="transmembrane region" description="Helical" evidence="6">
    <location>
        <begin position="46"/>
        <end position="68"/>
    </location>
</feature>
<reference evidence="7 8" key="1">
    <citation type="journal article" date="2011" name="J. Bacteriol.">
        <title>Genome sequence of Brevibacillus laterosporus LMG 15441, a pathogen of invertebrates.</title>
        <authorList>
            <person name="Djukic M."/>
            <person name="Poehlein A."/>
            <person name="Thurmer A."/>
            <person name="Daniel R."/>
        </authorList>
    </citation>
    <scope>NUCLEOTIDE SEQUENCE [LARGE SCALE GENOMIC DNA]</scope>
    <source>
        <strain evidence="7 8">LMG 15441</strain>
    </source>
</reference>
<evidence type="ECO:0000256" key="4">
    <source>
        <dbReference type="ARBA" id="ARBA00022989"/>
    </source>
</evidence>
<evidence type="ECO:0000256" key="2">
    <source>
        <dbReference type="ARBA" id="ARBA00022475"/>
    </source>
</evidence>
<organism evidence="7 8">
    <name type="scientific">Brevibacillus laterosporus LMG 15441</name>
    <dbReference type="NCBI Taxonomy" id="1042163"/>
    <lineage>
        <taxon>Bacteria</taxon>
        <taxon>Bacillati</taxon>
        <taxon>Bacillota</taxon>
        <taxon>Bacilli</taxon>
        <taxon>Bacillales</taxon>
        <taxon>Paenibacillaceae</taxon>
        <taxon>Brevibacillus</taxon>
    </lineage>
</organism>
<gene>
    <name evidence="7" type="ORF">BRLA_c039650</name>
</gene>
<feature type="transmembrane region" description="Helical" evidence="6">
    <location>
        <begin position="75"/>
        <end position="92"/>
    </location>
</feature>
<dbReference type="AlphaFoldDB" id="A0A075RAK9"/>
<feature type="transmembrane region" description="Helical" evidence="6">
    <location>
        <begin position="9"/>
        <end position="26"/>
    </location>
</feature>
<evidence type="ECO:0000256" key="6">
    <source>
        <dbReference type="SAM" id="Phobius"/>
    </source>
</evidence>
<keyword evidence="3 6" id="KW-0812">Transmembrane</keyword>
<name>A0A075RAK9_BRELA</name>
<dbReference type="HOGENOM" id="CLU_063199_4_0_9"/>
<dbReference type="InterPro" id="IPR003740">
    <property type="entry name" value="YitT"/>
</dbReference>
<keyword evidence="4 6" id="KW-1133">Transmembrane helix</keyword>
<dbReference type="EMBL" id="CP007806">
    <property type="protein sequence ID" value="AIG28248.1"/>
    <property type="molecule type" value="Genomic_DNA"/>
</dbReference>
<dbReference type="Proteomes" id="UP000005850">
    <property type="component" value="Chromosome"/>
</dbReference>
<proteinExistence type="predicted"/>
<dbReference type="KEGG" id="blr:BRLA_c039650"/>
<dbReference type="PANTHER" id="PTHR33545:SF10">
    <property type="entry name" value="UPF0750 MEMBRANE PROTEIN YPJC"/>
    <property type="match status" value="1"/>
</dbReference>
<evidence type="ECO:0000313" key="8">
    <source>
        <dbReference type="Proteomes" id="UP000005850"/>
    </source>
</evidence>
<keyword evidence="5 6" id="KW-0472">Membrane</keyword>
<dbReference type="PANTHER" id="PTHR33545">
    <property type="entry name" value="UPF0750 MEMBRANE PROTEIN YITT-RELATED"/>
    <property type="match status" value="1"/>
</dbReference>
<evidence type="ECO:0000256" key="5">
    <source>
        <dbReference type="ARBA" id="ARBA00023136"/>
    </source>
</evidence>
<comment type="subcellular location">
    <subcellularLocation>
        <location evidence="1">Cell membrane</location>
        <topology evidence="1">Multi-pass membrane protein</topology>
    </subcellularLocation>
</comment>
<evidence type="ECO:0000256" key="3">
    <source>
        <dbReference type="ARBA" id="ARBA00022692"/>
    </source>
</evidence>
<dbReference type="RefSeq" id="WP_003334770.1">
    <property type="nucleotide sequence ID" value="NZ_CP007806.1"/>
</dbReference>
<dbReference type="STRING" id="1042163.BRLA_c039650"/>
<keyword evidence="8" id="KW-1185">Reference proteome</keyword>
<feature type="transmembrane region" description="Helical" evidence="6">
    <location>
        <begin position="104"/>
        <end position="126"/>
    </location>
</feature>
<dbReference type="Pfam" id="PF02588">
    <property type="entry name" value="YitT_membrane"/>
    <property type="match status" value="1"/>
</dbReference>
<sequence length="208" mass="22933">MRTKPYQQTFMILLGTFLLAFSYYHINFQNNLSEGGFVGLSLLGKYAFDWSPSITMLALDIPVILVAMMIKGRKFLINTIVAATSFSFFYELCERFSPLVFDFSNAMLLAVLLSGISTGFGLGLVLRFGGATGGDDILSLFISKWTGMSVGTVLLIFDVLVLLLSLFFLPIPQVLYTLLAVSIAGKVVTWTYEYGTKEKQTKLAHSAA</sequence>
<evidence type="ECO:0000256" key="1">
    <source>
        <dbReference type="ARBA" id="ARBA00004651"/>
    </source>
</evidence>
<dbReference type="InterPro" id="IPR051461">
    <property type="entry name" value="UPF0750_membrane"/>
</dbReference>
<accession>A0A075RAK9</accession>
<dbReference type="eggNOG" id="COG1284">
    <property type="taxonomic scope" value="Bacteria"/>
</dbReference>
<keyword evidence="2" id="KW-1003">Cell membrane</keyword>
<evidence type="ECO:0000313" key="7">
    <source>
        <dbReference type="EMBL" id="AIG28248.1"/>
    </source>
</evidence>
<protein>
    <submittedName>
        <fullName evidence="7">Putative BCR, YitT family</fullName>
    </submittedName>
</protein>
<dbReference type="GO" id="GO:0005886">
    <property type="term" value="C:plasma membrane"/>
    <property type="evidence" value="ECO:0007669"/>
    <property type="project" value="UniProtKB-SubCell"/>
</dbReference>
<feature type="transmembrane region" description="Helical" evidence="6">
    <location>
        <begin position="174"/>
        <end position="192"/>
    </location>
</feature>
<feature type="transmembrane region" description="Helical" evidence="6">
    <location>
        <begin position="147"/>
        <end position="168"/>
    </location>
</feature>